<dbReference type="Proteomes" id="UP000237105">
    <property type="component" value="Unassembled WGS sequence"/>
</dbReference>
<evidence type="ECO:0000313" key="2">
    <source>
        <dbReference type="Proteomes" id="UP000237105"/>
    </source>
</evidence>
<proteinExistence type="predicted"/>
<accession>A0A2P5B4E1</accession>
<feature type="non-terminal residue" evidence="1">
    <location>
        <position position="1"/>
    </location>
</feature>
<reference evidence="2" key="1">
    <citation type="submission" date="2016-06" db="EMBL/GenBank/DDBJ databases">
        <title>Parallel loss of symbiosis genes in relatives of nitrogen-fixing non-legume Parasponia.</title>
        <authorList>
            <person name="Van Velzen R."/>
            <person name="Holmer R."/>
            <person name="Bu F."/>
            <person name="Rutten L."/>
            <person name="Van Zeijl A."/>
            <person name="Liu W."/>
            <person name="Santuari L."/>
            <person name="Cao Q."/>
            <person name="Sharma T."/>
            <person name="Shen D."/>
            <person name="Roswanjaya Y."/>
            <person name="Wardhani T."/>
            <person name="Kalhor M.S."/>
            <person name="Jansen J."/>
            <person name="Van den Hoogen J."/>
            <person name="Gungor B."/>
            <person name="Hartog M."/>
            <person name="Hontelez J."/>
            <person name="Verver J."/>
            <person name="Yang W.-C."/>
            <person name="Schijlen E."/>
            <person name="Repin R."/>
            <person name="Schilthuizen M."/>
            <person name="Schranz E."/>
            <person name="Heidstra R."/>
            <person name="Miyata K."/>
            <person name="Fedorova E."/>
            <person name="Kohlen W."/>
            <person name="Bisseling T."/>
            <person name="Smit S."/>
            <person name="Geurts R."/>
        </authorList>
    </citation>
    <scope>NUCLEOTIDE SEQUENCE [LARGE SCALE GENOMIC DNA]</scope>
    <source>
        <strain evidence="2">cv. WU1-14</strain>
    </source>
</reference>
<dbReference type="AlphaFoldDB" id="A0A2P5B4E1"/>
<organism evidence="1 2">
    <name type="scientific">Parasponia andersonii</name>
    <name type="common">Sponia andersonii</name>
    <dbReference type="NCBI Taxonomy" id="3476"/>
    <lineage>
        <taxon>Eukaryota</taxon>
        <taxon>Viridiplantae</taxon>
        <taxon>Streptophyta</taxon>
        <taxon>Embryophyta</taxon>
        <taxon>Tracheophyta</taxon>
        <taxon>Spermatophyta</taxon>
        <taxon>Magnoliopsida</taxon>
        <taxon>eudicotyledons</taxon>
        <taxon>Gunneridae</taxon>
        <taxon>Pentapetalae</taxon>
        <taxon>rosids</taxon>
        <taxon>fabids</taxon>
        <taxon>Rosales</taxon>
        <taxon>Cannabaceae</taxon>
        <taxon>Parasponia</taxon>
    </lineage>
</organism>
<comment type="caution">
    <text evidence="1">The sequence shown here is derived from an EMBL/GenBank/DDBJ whole genome shotgun (WGS) entry which is preliminary data.</text>
</comment>
<name>A0A2P5B4E1_PARAD</name>
<dbReference type="OrthoDB" id="10502064at2759"/>
<dbReference type="EMBL" id="JXTB01000366">
    <property type="protein sequence ID" value="PON43672.1"/>
    <property type="molecule type" value="Genomic_DNA"/>
</dbReference>
<protein>
    <submittedName>
        <fullName evidence="1">Uncharacterized protein</fullName>
    </submittedName>
</protein>
<sequence length="76" mass="8681">RATPQCRGQLDWTQGGKILRAIGKNDGIWHRKHRIWPRVYSSFFASTSLDVRHRPMAELPNKGRLLIRASGLGCLQ</sequence>
<evidence type="ECO:0000313" key="1">
    <source>
        <dbReference type="EMBL" id="PON43672.1"/>
    </source>
</evidence>
<gene>
    <name evidence="1" type="ORF">PanWU01x14_272080</name>
</gene>
<keyword evidence="2" id="KW-1185">Reference proteome</keyword>